<evidence type="ECO:0000259" key="5">
    <source>
        <dbReference type="Pfam" id="PF06441"/>
    </source>
</evidence>
<proteinExistence type="inferred from homology"/>
<keyword evidence="2" id="KW-0058">Aromatic hydrocarbons catabolism</keyword>
<accession>A0A8J3SS72</accession>
<evidence type="ECO:0000256" key="2">
    <source>
        <dbReference type="ARBA" id="ARBA00022797"/>
    </source>
</evidence>
<dbReference type="AlphaFoldDB" id="A0A8J3SS72"/>
<keyword evidence="3 6" id="KW-0378">Hydrolase</keyword>
<dbReference type="GO" id="GO:0004301">
    <property type="term" value="F:epoxide hydrolase activity"/>
    <property type="evidence" value="ECO:0007669"/>
    <property type="project" value="TreeGrafter"/>
</dbReference>
<sequence>MEITEFRIDVPQADLDDLRDRLARTRWPSEIPGTGWSRGVPLDYLRELAAYWADGYDWRVHEARLNEFPQYTTEIDGATVHFLHVRSPHPDATPLLLTHGWPGSVVEFLDVIEPLTRPEDPADAFHLVIPSIPGFGFSGPTRETGWELKRIAAAWAELMSRLGYERFGAQGGDWGSGISREVGLLCPERVIGVHLNYLLTFPSGDPEEMAALTEEEQRRLGGLKRFEDELSGYMYIQATRPQTLAYALNDSPVGQLAWIVEKFKDWTDAKDVPEEAVDRDRLLTNVMLYWLTGTAGSSAQLYYEFAQAWGMPEMLTVPTGLALFPAEVAPPIRAWAEKTNTIVHWSEFDRGGHFAAMEEPDLLVADVQAFFRGLRSRP</sequence>
<protein>
    <submittedName>
        <fullName evidence="6">Microsomal epoxide hydrolase</fullName>
    </submittedName>
</protein>
<dbReference type="InterPro" id="IPR000639">
    <property type="entry name" value="Epox_hydrolase-like"/>
</dbReference>
<evidence type="ECO:0000256" key="3">
    <source>
        <dbReference type="ARBA" id="ARBA00022801"/>
    </source>
</evidence>
<comment type="caution">
    <text evidence="6">The sequence shown here is derived from an EMBL/GenBank/DDBJ whole genome shotgun (WGS) entry which is preliminary data.</text>
</comment>
<comment type="similarity">
    <text evidence="1">Belongs to the peptidase S33 family.</text>
</comment>
<dbReference type="Gene3D" id="3.40.50.1820">
    <property type="entry name" value="alpha/beta hydrolase"/>
    <property type="match status" value="1"/>
</dbReference>
<dbReference type="InterPro" id="IPR010497">
    <property type="entry name" value="Epoxide_hydro_N"/>
</dbReference>
<dbReference type="Proteomes" id="UP000619788">
    <property type="component" value="Unassembled WGS sequence"/>
</dbReference>
<dbReference type="PROSITE" id="PS50096">
    <property type="entry name" value="IQ"/>
    <property type="match status" value="1"/>
</dbReference>
<dbReference type="EMBL" id="BOOJ01000045">
    <property type="protein sequence ID" value="GIH94693.1"/>
    <property type="molecule type" value="Genomic_DNA"/>
</dbReference>
<feature type="active site" description="Nucleophile" evidence="4">
    <location>
        <position position="173"/>
    </location>
</feature>
<evidence type="ECO:0000256" key="1">
    <source>
        <dbReference type="ARBA" id="ARBA00010088"/>
    </source>
</evidence>
<evidence type="ECO:0000313" key="7">
    <source>
        <dbReference type="Proteomes" id="UP000619788"/>
    </source>
</evidence>
<evidence type="ECO:0000256" key="4">
    <source>
        <dbReference type="PIRSR" id="PIRSR001112-1"/>
    </source>
</evidence>
<name>A0A8J3SS72_9ACTN</name>
<dbReference type="Pfam" id="PF06441">
    <property type="entry name" value="EHN"/>
    <property type="match status" value="1"/>
</dbReference>
<dbReference type="GO" id="GO:0097176">
    <property type="term" value="P:epoxide metabolic process"/>
    <property type="evidence" value="ECO:0007669"/>
    <property type="project" value="TreeGrafter"/>
</dbReference>
<gene>
    <name evidence="6" type="ORF">Psi01_53230</name>
</gene>
<reference evidence="6 7" key="1">
    <citation type="submission" date="2021-01" db="EMBL/GenBank/DDBJ databases">
        <title>Whole genome shotgun sequence of Planobispora siamensis NBRC 107568.</title>
        <authorList>
            <person name="Komaki H."/>
            <person name="Tamura T."/>
        </authorList>
    </citation>
    <scope>NUCLEOTIDE SEQUENCE [LARGE SCALE GENOMIC DNA]</scope>
    <source>
        <strain evidence="6 7">NBRC 107568</strain>
    </source>
</reference>
<dbReference type="PANTHER" id="PTHR21661">
    <property type="entry name" value="EPOXIDE HYDROLASE 1-RELATED"/>
    <property type="match status" value="1"/>
</dbReference>
<dbReference type="RefSeq" id="WP_204066810.1">
    <property type="nucleotide sequence ID" value="NZ_BOOJ01000045.1"/>
</dbReference>
<dbReference type="PIRSF" id="PIRSF001112">
    <property type="entry name" value="Epoxide_hydrolase"/>
    <property type="match status" value="1"/>
</dbReference>
<dbReference type="PANTHER" id="PTHR21661:SF35">
    <property type="entry name" value="EPOXIDE HYDROLASE"/>
    <property type="match status" value="1"/>
</dbReference>
<organism evidence="6 7">
    <name type="scientific">Planobispora siamensis</name>
    <dbReference type="NCBI Taxonomy" id="936338"/>
    <lineage>
        <taxon>Bacteria</taxon>
        <taxon>Bacillati</taxon>
        <taxon>Actinomycetota</taxon>
        <taxon>Actinomycetes</taxon>
        <taxon>Streptosporangiales</taxon>
        <taxon>Streptosporangiaceae</taxon>
        <taxon>Planobispora</taxon>
    </lineage>
</organism>
<feature type="domain" description="Epoxide hydrolase N-terminal" evidence="5">
    <location>
        <begin position="3"/>
        <end position="108"/>
    </location>
</feature>
<feature type="active site" description="Proton acceptor" evidence="4">
    <location>
        <position position="353"/>
    </location>
</feature>
<feature type="active site" description="Proton donor" evidence="4">
    <location>
        <position position="302"/>
    </location>
</feature>
<dbReference type="InterPro" id="IPR016292">
    <property type="entry name" value="Epoxide_hydrolase"/>
</dbReference>
<dbReference type="InterPro" id="IPR029058">
    <property type="entry name" value="AB_hydrolase_fold"/>
</dbReference>
<evidence type="ECO:0000313" key="6">
    <source>
        <dbReference type="EMBL" id="GIH94693.1"/>
    </source>
</evidence>
<keyword evidence="7" id="KW-1185">Reference proteome</keyword>
<dbReference type="SUPFAM" id="SSF53474">
    <property type="entry name" value="alpha/beta-Hydrolases"/>
    <property type="match status" value="1"/>
</dbReference>
<dbReference type="PRINTS" id="PR00412">
    <property type="entry name" value="EPOXHYDRLASE"/>
</dbReference>